<proteinExistence type="predicted"/>
<feature type="domain" description="Zinc-ribbon" evidence="2">
    <location>
        <begin position="2"/>
        <end position="23"/>
    </location>
</feature>
<name>A0A1G2RH63_9BACT</name>
<feature type="transmembrane region" description="Helical" evidence="1">
    <location>
        <begin position="42"/>
        <end position="66"/>
    </location>
</feature>
<keyword evidence="1" id="KW-0472">Membrane</keyword>
<gene>
    <name evidence="3" type="ORF">A3A27_02140</name>
</gene>
<evidence type="ECO:0000256" key="1">
    <source>
        <dbReference type="SAM" id="Phobius"/>
    </source>
</evidence>
<dbReference type="Proteomes" id="UP000177287">
    <property type="component" value="Unassembled WGS sequence"/>
</dbReference>
<keyword evidence="1" id="KW-1133">Transmembrane helix</keyword>
<sequence length="235" mass="25816">MYCKHCGNKMEDGVKFCGKCGQSISGTVAASHVPFEPHKTSVWVKVLIGIVVGIPVLGILSSIVLASLNSAREKARDAATGTQVQQTDGWYKYTPVSGMFKAEFPSFPAINSETDTADDGTTYTYSSYSAEKGRTSFLLAQYVYEDEIDTSDPAIVLETFLNSFVNGIEGAEIQSSEYTYHGDHPAVDFLVYAGEEYVKGRIVLDGQVPYLIAVDYFTGEYIDADYQKFINSFET</sequence>
<comment type="caution">
    <text evidence="3">The sequence shown here is derived from an EMBL/GenBank/DDBJ whole genome shotgun (WGS) entry which is preliminary data.</text>
</comment>
<evidence type="ECO:0000313" key="3">
    <source>
        <dbReference type="EMBL" id="OHA72107.1"/>
    </source>
</evidence>
<reference evidence="3 4" key="1">
    <citation type="journal article" date="2016" name="Nat. Commun.">
        <title>Thousands of microbial genomes shed light on interconnected biogeochemical processes in an aquifer system.</title>
        <authorList>
            <person name="Anantharaman K."/>
            <person name="Brown C.T."/>
            <person name="Hug L.A."/>
            <person name="Sharon I."/>
            <person name="Castelle C.J."/>
            <person name="Probst A.J."/>
            <person name="Thomas B.C."/>
            <person name="Singh A."/>
            <person name="Wilkins M.J."/>
            <person name="Karaoz U."/>
            <person name="Brodie E.L."/>
            <person name="Williams K.H."/>
            <person name="Hubbard S.S."/>
            <person name="Banfield J.F."/>
        </authorList>
    </citation>
    <scope>NUCLEOTIDE SEQUENCE [LARGE SCALE GENOMIC DNA]</scope>
</reference>
<evidence type="ECO:0000313" key="4">
    <source>
        <dbReference type="Proteomes" id="UP000177287"/>
    </source>
</evidence>
<keyword evidence="1" id="KW-0812">Transmembrane</keyword>
<dbReference type="Pfam" id="PF13240">
    <property type="entry name" value="Zn_Ribbon_1"/>
    <property type="match status" value="1"/>
</dbReference>
<dbReference type="AlphaFoldDB" id="A0A1G2RH63"/>
<dbReference type="EMBL" id="MHUF01000024">
    <property type="protein sequence ID" value="OHA72107.1"/>
    <property type="molecule type" value="Genomic_DNA"/>
</dbReference>
<evidence type="ECO:0000259" key="2">
    <source>
        <dbReference type="Pfam" id="PF13240"/>
    </source>
</evidence>
<protein>
    <recommendedName>
        <fullName evidence="2">Zinc-ribbon domain-containing protein</fullName>
    </recommendedName>
</protein>
<organism evidence="3 4">
    <name type="scientific">Candidatus Wildermuthbacteria bacterium RIFCSPLOWO2_01_FULL_47_18</name>
    <dbReference type="NCBI Taxonomy" id="1802460"/>
    <lineage>
        <taxon>Bacteria</taxon>
        <taxon>Candidatus Wildermuthiibacteriota</taxon>
    </lineage>
</organism>
<dbReference type="InterPro" id="IPR026870">
    <property type="entry name" value="Zinc_ribbon_dom"/>
</dbReference>
<accession>A0A1G2RH63</accession>